<dbReference type="GO" id="GO:0005829">
    <property type="term" value="C:cytosol"/>
    <property type="evidence" value="ECO:0007669"/>
    <property type="project" value="TreeGrafter"/>
</dbReference>
<keyword evidence="6" id="KW-1185">Reference proteome</keyword>
<proteinExistence type="inferred from homology"/>
<accession>A0A2Z2NKP8</accession>
<feature type="binding site" evidence="4">
    <location>
        <position position="208"/>
    </location>
    <ligand>
        <name>a divalent metal cation</name>
        <dbReference type="ChEBI" id="CHEBI:60240"/>
        <label>1</label>
    </ligand>
</feature>
<dbReference type="GO" id="GO:0016788">
    <property type="term" value="F:hydrolase activity, acting on ester bonds"/>
    <property type="evidence" value="ECO:0007669"/>
    <property type="project" value="InterPro"/>
</dbReference>
<feature type="binding site" evidence="4">
    <location>
        <position position="135"/>
    </location>
    <ligand>
        <name>a divalent metal cation</name>
        <dbReference type="ChEBI" id="CHEBI:60240"/>
        <label>2</label>
    </ligand>
</feature>
<evidence type="ECO:0000256" key="3">
    <source>
        <dbReference type="ARBA" id="ARBA00022801"/>
    </source>
</evidence>
<feature type="binding site" evidence="4">
    <location>
        <position position="99"/>
    </location>
    <ligand>
        <name>a divalent metal cation</name>
        <dbReference type="ChEBI" id="CHEBI:60240"/>
        <label>1</label>
    </ligand>
</feature>
<dbReference type="SUPFAM" id="SSF51556">
    <property type="entry name" value="Metallo-dependent hydrolases"/>
    <property type="match status" value="1"/>
</dbReference>
<evidence type="ECO:0000256" key="4">
    <source>
        <dbReference type="PIRSR" id="PIRSR005902-1"/>
    </source>
</evidence>
<sequence>MQRQLAPSLIDSHVHTDDDRLQPDQATIMQSARAANIIAQIVPGISQPLWPRVKALCDAHSDLYPCYGLHPCFPEEHKPLHIDELKRWLEREHPVAVGECGLDYQIVDADKVQQQQLFEAQLSLAREFDLPVVIHARKAVEQVINMIRASGHFCGMIHSYNGSAQQAGKLIDLGYKLSFGGAVTYDRASRLRKLVAQLPLDCLLLETDAPDQTDARHQGLLNQPAFLVDIWQAISALRQEDPETLAAATTDNAIALFRLPLTAGNRQKPGQK</sequence>
<dbReference type="PROSITE" id="PS01090">
    <property type="entry name" value="TATD_2"/>
    <property type="match status" value="1"/>
</dbReference>
<reference evidence="5 6" key="1">
    <citation type="submission" date="2016-12" db="EMBL/GenBank/DDBJ databases">
        <authorList>
            <person name="Song W.-J."/>
            <person name="Kurnit D.M."/>
        </authorList>
    </citation>
    <scope>NUCLEOTIDE SEQUENCE [LARGE SCALE GENOMIC DNA]</scope>
    <source>
        <strain evidence="5 6">IMCC3135</strain>
    </source>
</reference>
<evidence type="ECO:0000313" key="5">
    <source>
        <dbReference type="EMBL" id="ASJ71095.1"/>
    </source>
</evidence>
<dbReference type="EMBL" id="CP018632">
    <property type="protein sequence ID" value="ASJ71095.1"/>
    <property type="molecule type" value="Genomic_DNA"/>
</dbReference>
<dbReference type="InterPro" id="IPR032466">
    <property type="entry name" value="Metal_Hydrolase"/>
</dbReference>
<protein>
    <submittedName>
        <fullName evidence="5">Putative metal-dependent hydrolase YjjV</fullName>
        <ecNumber evidence="5">3.1.-.-</ecNumber>
    </submittedName>
</protein>
<dbReference type="GO" id="GO:0046872">
    <property type="term" value="F:metal ion binding"/>
    <property type="evidence" value="ECO:0007669"/>
    <property type="project" value="UniProtKB-KW"/>
</dbReference>
<dbReference type="PIRSF" id="PIRSF005902">
    <property type="entry name" value="DNase_TatD"/>
    <property type="match status" value="1"/>
</dbReference>
<dbReference type="EC" id="3.1.-.-" evidence="5"/>
<name>A0A2Z2NKP8_9GAMM</name>
<evidence type="ECO:0000313" key="6">
    <source>
        <dbReference type="Proteomes" id="UP000250079"/>
    </source>
</evidence>
<feature type="binding site" evidence="4">
    <location>
        <position position="15"/>
    </location>
    <ligand>
        <name>a divalent metal cation</name>
        <dbReference type="ChEBI" id="CHEBI:60240"/>
        <label>1</label>
    </ligand>
</feature>
<dbReference type="InterPro" id="IPR018228">
    <property type="entry name" value="DNase_TatD-rel_CS"/>
</dbReference>
<comment type="similarity">
    <text evidence="1">Belongs to the metallo-dependent hydrolases superfamily. TatD-type hydrolase family.</text>
</comment>
<organism evidence="5 6">
    <name type="scientific">Granulosicoccus antarcticus IMCC3135</name>
    <dbReference type="NCBI Taxonomy" id="1192854"/>
    <lineage>
        <taxon>Bacteria</taxon>
        <taxon>Pseudomonadati</taxon>
        <taxon>Pseudomonadota</taxon>
        <taxon>Gammaproteobacteria</taxon>
        <taxon>Chromatiales</taxon>
        <taxon>Granulosicoccaceae</taxon>
        <taxon>Granulosicoccus</taxon>
    </lineage>
</organism>
<dbReference type="RefSeq" id="WP_088916573.1">
    <property type="nucleotide sequence ID" value="NZ_CP018632.1"/>
</dbReference>
<feature type="binding site" evidence="4">
    <location>
        <position position="13"/>
    </location>
    <ligand>
        <name>a divalent metal cation</name>
        <dbReference type="ChEBI" id="CHEBI:60240"/>
        <label>1</label>
    </ligand>
</feature>
<dbReference type="AlphaFoldDB" id="A0A2Z2NKP8"/>
<dbReference type="Proteomes" id="UP000250079">
    <property type="component" value="Chromosome"/>
</dbReference>
<dbReference type="Pfam" id="PF01026">
    <property type="entry name" value="TatD_DNase"/>
    <property type="match status" value="1"/>
</dbReference>
<keyword evidence="3 5" id="KW-0378">Hydrolase</keyword>
<feature type="binding site" evidence="4">
    <location>
        <position position="158"/>
    </location>
    <ligand>
        <name>a divalent metal cation</name>
        <dbReference type="ChEBI" id="CHEBI:60240"/>
        <label>2</label>
    </ligand>
</feature>
<dbReference type="PANTHER" id="PTHR46124:SF3">
    <property type="entry name" value="HYDROLASE"/>
    <property type="match status" value="1"/>
</dbReference>
<evidence type="ECO:0000256" key="2">
    <source>
        <dbReference type="ARBA" id="ARBA00022723"/>
    </source>
</evidence>
<dbReference type="FunFam" id="3.20.20.140:FF:000005">
    <property type="entry name" value="TatD family hydrolase"/>
    <property type="match status" value="1"/>
</dbReference>
<gene>
    <name evidence="5" type="primary">yjjV</name>
    <name evidence="5" type="ORF">IMCC3135_04910</name>
</gene>
<dbReference type="OrthoDB" id="9810005at2"/>
<dbReference type="KEGG" id="gai:IMCC3135_04910"/>
<evidence type="ECO:0000256" key="1">
    <source>
        <dbReference type="ARBA" id="ARBA00009275"/>
    </source>
</evidence>
<dbReference type="PANTHER" id="PTHR46124">
    <property type="entry name" value="D-AMINOACYL-TRNA DEACYLASE"/>
    <property type="match status" value="1"/>
</dbReference>
<dbReference type="CDD" id="cd01310">
    <property type="entry name" value="TatD_DNAse"/>
    <property type="match status" value="1"/>
</dbReference>
<dbReference type="PROSITE" id="PS01091">
    <property type="entry name" value="TATD_3"/>
    <property type="match status" value="1"/>
</dbReference>
<dbReference type="InterPro" id="IPR001130">
    <property type="entry name" value="TatD-like"/>
</dbReference>
<keyword evidence="2 4" id="KW-0479">Metal-binding</keyword>
<dbReference type="Gene3D" id="3.20.20.140">
    <property type="entry name" value="Metal-dependent hydrolases"/>
    <property type="match status" value="1"/>
</dbReference>